<accession>A0A0F7L1T4</accession>
<dbReference type="EMBL" id="KR029584">
    <property type="protein sequence ID" value="AKH46539.1"/>
    <property type="molecule type" value="Genomic_DNA"/>
</dbReference>
<evidence type="ECO:0000313" key="1">
    <source>
        <dbReference type="EMBL" id="AKH46539.1"/>
    </source>
</evidence>
<protein>
    <submittedName>
        <fullName evidence="1">Uncharacterized protein</fullName>
    </submittedName>
</protein>
<name>A0A0F7L1T4_9VIRU</name>
<proteinExistence type="predicted"/>
<reference evidence="1" key="1">
    <citation type="journal article" date="2015" name="Front. Microbiol.">
        <title>Combining genomic sequencing methods to explore viral diversity and reveal potential virus-host interactions.</title>
        <authorList>
            <person name="Chow C.E."/>
            <person name="Winget D.M."/>
            <person name="White R.A.III."/>
            <person name="Hallam S.J."/>
            <person name="Suttle C.A."/>
        </authorList>
    </citation>
    <scope>NUCLEOTIDE SEQUENCE</scope>
    <source>
        <strain evidence="1">Anoxic3_9</strain>
    </source>
</reference>
<sequence length="51" mass="6230">MLSRPVLLVLNHQRPIFPFITPTFHLRVSLKEKPWKSLKKQHRLLIRPRYV</sequence>
<organism evidence="1">
    <name type="scientific">uncultured marine virus</name>
    <dbReference type="NCBI Taxonomy" id="186617"/>
    <lineage>
        <taxon>Viruses</taxon>
        <taxon>environmental samples</taxon>
    </lineage>
</organism>
<reference evidence="1" key="2">
    <citation type="submission" date="2015-03" db="EMBL/GenBank/DDBJ databases">
        <authorList>
            <person name="Chow C.-E.T."/>
            <person name="Winget D.M."/>
            <person name="White R.A.III."/>
            <person name="Hallam S.J."/>
            <person name="Suttle C.A."/>
        </authorList>
    </citation>
    <scope>NUCLEOTIDE SEQUENCE</scope>
    <source>
        <strain evidence="1">Anoxic3_9</strain>
    </source>
</reference>